<evidence type="ECO:0000313" key="2">
    <source>
        <dbReference type="EMBL" id="KAJ1184338.1"/>
    </source>
</evidence>
<accession>A0AAV7U622</accession>
<comment type="caution">
    <text evidence="2">The sequence shown here is derived from an EMBL/GenBank/DDBJ whole genome shotgun (WGS) entry which is preliminary data.</text>
</comment>
<evidence type="ECO:0000256" key="1">
    <source>
        <dbReference type="SAM" id="MobiDB-lite"/>
    </source>
</evidence>
<keyword evidence="3" id="KW-1185">Reference proteome</keyword>
<organism evidence="2 3">
    <name type="scientific">Pleurodeles waltl</name>
    <name type="common">Iberian ribbed newt</name>
    <dbReference type="NCBI Taxonomy" id="8319"/>
    <lineage>
        <taxon>Eukaryota</taxon>
        <taxon>Metazoa</taxon>
        <taxon>Chordata</taxon>
        <taxon>Craniata</taxon>
        <taxon>Vertebrata</taxon>
        <taxon>Euteleostomi</taxon>
        <taxon>Amphibia</taxon>
        <taxon>Batrachia</taxon>
        <taxon>Caudata</taxon>
        <taxon>Salamandroidea</taxon>
        <taxon>Salamandridae</taxon>
        <taxon>Pleurodelinae</taxon>
        <taxon>Pleurodeles</taxon>
    </lineage>
</organism>
<protein>
    <submittedName>
        <fullName evidence="2">Uncharacterized protein</fullName>
    </submittedName>
</protein>
<proteinExistence type="predicted"/>
<gene>
    <name evidence="2" type="ORF">NDU88_001146</name>
</gene>
<reference evidence="2" key="1">
    <citation type="journal article" date="2022" name="bioRxiv">
        <title>Sequencing and chromosome-scale assembly of the giantPleurodeles waltlgenome.</title>
        <authorList>
            <person name="Brown T."/>
            <person name="Elewa A."/>
            <person name="Iarovenko S."/>
            <person name="Subramanian E."/>
            <person name="Araus A.J."/>
            <person name="Petzold A."/>
            <person name="Susuki M."/>
            <person name="Suzuki K.-i.T."/>
            <person name="Hayashi T."/>
            <person name="Toyoda A."/>
            <person name="Oliveira C."/>
            <person name="Osipova E."/>
            <person name="Leigh N.D."/>
            <person name="Simon A."/>
            <person name="Yun M.H."/>
        </authorList>
    </citation>
    <scope>NUCLEOTIDE SEQUENCE</scope>
    <source>
        <strain evidence="2">20211129_DDA</strain>
        <tissue evidence="2">Liver</tissue>
    </source>
</reference>
<dbReference type="Proteomes" id="UP001066276">
    <property type="component" value="Chromosome 3_1"/>
</dbReference>
<sequence length="164" mass="17475">MTPPAEISSPAVCLRRLAWFFLNGPAAVDCTATPLWRPAGGDDLPCVASQRPLVALYYGETQTDLDMVCMDEAMSGDRYDSGGAEAAETPGFVLMAPGQSMDSSSHPSPPRSEVELQNTEPPGSPVMEEPITIAASPVPPRGGVERYLCPRPQATTRLQGFLPK</sequence>
<evidence type="ECO:0000313" key="3">
    <source>
        <dbReference type="Proteomes" id="UP001066276"/>
    </source>
</evidence>
<dbReference type="AlphaFoldDB" id="A0AAV7U622"/>
<name>A0AAV7U622_PLEWA</name>
<feature type="region of interest" description="Disordered" evidence="1">
    <location>
        <begin position="95"/>
        <end position="164"/>
    </location>
</feature>
<dbReference type="EMBL" id="JANPWB010000005">
    <property type="protein sequence ID" value="KAJ1184338.1"/>
    <property type="molecule type" value="Genomic_DNA"/>
</dbReference>